<keyword evidence="3" id="KW-1185">Reference proteome</keyword>
<evidence type="ECO:0000256" key="1">
    <source>
        <dbReference type="SAM" id="MobiDB-lite"/>
    </source>
</evidence>
<organism evidence="2 3">
    <name type="scientific">Trinickia soli</name>
    <dbReference type="NCBI Taxonomy" id="380675"/>
    <lineage>
        <taxon>Bacteria</taxon>
        <taxon>Pseudomonadati</taxon>
        <taxon>Pseudomonadota</taxon>
        <taxon>Betaproteobacteria</taxon>
        <taxon>Burkholderiales</taxon>
        <taxon>Burkholderiaceae</taxon>
        <taxon>Trinickia</taxon>
    </lineage>
</organism>
<evidence type="ECO:0000313" key="3">
    <source>
        <dbReference type="Proteomes" id="UP000235347"/>
    </source>
</evidence>
<dbReference type="EMBL" id="PNYB01000001">
    <property type="protein sequence ID" value="PMS28329.1"/>
    <property type="molecule type" value="Genomic_DNA"/>
</dbReference>
<protein>
    <submittedName>
        <fullName evidence="2">Uncharacterized protein</fullName>
    </submittedName>
</protein>
<gene>
    <name evidence="2" type="ORF">C0Z19_00990</name>
</gene>
<name>A0A2N7WFU2_9BURK</name>
<accession>A0A2N7WFU2</accession>
<reference evidence="2 3" key="1">
    <citation type="submission" date="2018-01" db="EMBL/GenBank/DDBJ databases">
        <title>Whole genome analyses suggest that Burkholderia sensu lato contains two further novel genera in the rhizoxinica-symbiotica group Mycetohabitans gen. nov., and Trinickia gen. nov.: implications for the evolution of diazotrophy and nodulation in the Burkholderiaceae.</title>
        <authorList>
            <person name="Estrada-de los Santos P."/>
            <person name="Palmer M."/>
            <person name="Chavez-Ramirez B."/>
            <person name="Beukes C."/>
            <person name="Steenkamp E.T."/>
            <person name="Hirsch A.M."/>
            <person name="Manyaka P."/>
            <person name="Maluk M."/>
            <person name="Lafos M."/>
            <person name="Crook M."/>
            <person name="Gross E."/>
            <person name="Simon M.F."/>
            <person name="Bueno dos Reis Junior F."/>
            <person name="Poole P.S."/>
            <person name="Venter S.N."/>
            <person name="James E.K."/>
        </authorList>
    </citation>
    <scope>NUCLEOTIDE SEQUENCE [LARGE SCALE GENOMIC DNA]</scope>
    <source>
        <strain evidence="2 3">GP25-8</strain>
    </source>
</reference>
<evidence type="ECO:0000313" key="2">
    <source>
        <dbReference type="EMBL" id="PMS28329.1"/>
    </source>
</evidence>
<comment type="caution">
    <text evidence="2">The sequence shown here is derived from an EMBL/GenBank/DDBJ whole genome shotgun (WGS) entry which is preliminary data.</text>
</comment>
<sequence length="63" mass="7178">MRAIFWLVTNTAYSSGPHIITDIESRLVLSGFFCECAARRRPKARPRLPNATSHSLARRVHIE</sequence>
<dbReference type="Proteomes" id="UP000235347">
    <property type="component" value="Unassembled WGS sequence"/>
</dbReference>
<dbReference type="AlphaFoldDB" id="A0A2N7WFU2"/>
<feature type="region of interest" description="Disordered" evidence="1">
    <location>
        <begin position="44"/>
        <end position="63"/>
    </location>
</feature>
<proteinExistence type="predicted"/>